<dbReference type="RefSeq" id="WP_132807211.1">
    <property type="nucleotide sequence ID" value="NZ_SMAK01000008.1"/>
</dbReference>
<dbReference type="Pfam" id="PF13439">
    <property type="entry name" value="Glyco_transf_4"/>
    <property type="match status" value="1"/>
</dbReference>
<dbReference type="InterPro" id="IPR001296">
    <property type="entry name" value="Glyco_trans_1"/>
</dbReference>
<dbReference type="Pfam" id="PF00534">
    <property type="entry name" value="Glycos_transf_1"/>
    <property type="match status" value="1"/>
</dbReference>
<dbReference type="SUPFAM" id="SSF53756">
    <property type="entry name" value="UDP-Glycosyltransferase/glycogen phosphorylase"/>
    <property type="match status" value="1"/>
</dbReference>
<dbReference type="AlphaFoldDB" id="A0A4R3M942"/>
<dbReference type="CDD" id="cd03819">
    <property type="entry name" value="GT4_WavL-like"/>
    <property type="match status" value="1"/>
</dbReference>
<evidence type="ECO:0000259" key="2">
    <source>
        <dbReference type="Pfam" id="PF13439"/>
    </source>
</evidence>
<keyword evidence="3" id="KW-0808">Transferase</keyword>
<dbReference type="InterPro" id="IPR050194">
    <property type="entry name" value="Glycosyltransferase_grp1"/>
</dbReference>
<dbReference type="GO" id="GO:0016758">
    <property type="term" value="F:hexosyltransferase activity"/>
    <property type="evidence" value="ECO:0007669"/>
    <property type="project" value="TreeGrafter"/>
</dbReference>
<sequence length="400" mass="42022">MDSRAKPLPDMHGITVLQLVPSLEAGGAERTAVDIAAALVAAGGRALVATTGGRLVGELREAGAEWLQFPAATKNPGRIVWNAERIRRLIAAEGVDIVHARSRAPAWSGLMAARRAGVPFLTTYHGAYKPGGPLKTWYNSVMVRGDAVIANSRFTARRIEQQYPRAEGRIEVIYRGTDLDRFDPAAIDPARIAALRSAWGIAPGRRIVLLPARLTGWKGQEVLIDAAALLADRGVADVDYVLAGDAQGRTAYLAGLEARIAARGLVGRVHVVGHCSDMPAANMAADVVVVPSTEPEAFGRTAVEAQAAGRPVVVSDIGATPETVLAPPDCAPGQRTGWRVRPGDAVALAAAVEEALALGPEARAALGARARAHARGFGLEAMTGATLALYRRLLRRANAA</sequence>
<gene>
    <name evidence="3" type="ORF">EDC22_108122</name>
</gene>
<dbReference type="EMBL" id="SMAK01000008">
    <property type="protein sequence ID" value="TCT08809.1"/>
    <property type="molecule type" value="Genomic_DNA"/>
</dbReference>
<protein>
    <submittedName>
        <fullName evidence="3">Glycosyltransferase involved in cell wall biosynthesis</fullName>
    </submittedName>
</protein>
<organism evidence="3 4">
    <name type="scientific">Tepidamorphus gemmatus</name>
    <dbReference type="NCBI Taxonomy" id="747076"/>
    <lineage>
        <taxon>Bacteria</taxon>
        <taxon>Pseudomonadati</taxon>
        <taxon>Pseudomonadota</taxon>
        <taxon>Alphaproteobacteria</taxon>
        <taxon>Hyphomicrobiales</taxon>
        <taxon>Tepidamorphaceae</taxon>
        <taxon>Tepidamorphus</taxon>
    </lineage>
</organism>
<name>A0A4R3M942_9HYPH</name>
<accession>A0A4R3M942</accession>
<dbReference type="OrthoDB" id="5147801at2"/>
<reference evidence="3 4" key="1">
    <citation type="submission" date="2019-03" db="EMBL/GenBank/DDBJ databases">
        <title>Genomic Encyclopedia of Type Strains, Phase IV (KMG-IV): sequencing the most valuable type-strain genomes for metagenomic binning, comparative biology and taxonomic classification.</title>
        <authorList>
            <person name="Goeker M."/>
        </authorList>
    </citation>
    <scope>NUCLEOTIDE SEQUENCE [LARGE SCALE GENOMIC DNA]</scope>
    <source>
        <strain evidence="3 4">DSM 19345</strain>
    </source>
</reference>
<proteinExistence type="predicted"/>
<dbReference type="PANTHER" id="PTHR45947:SF3">
    <property type="entry name" value="SULFOQUINOVOSYL TRANSFERASE SQD2"/>
    <property type="match status" value="1"/>
</dbReference>
<dbReference type="InterPro" id="IPR028098">
    <property type="entry name" value="Glyco_trans_4-like_N"/>
</dbReference>
<dbReference type="Gene3D" id="3.40.50.2000">
    <property type="entry name" value="Glycogen Phosphorylase B"/>
    <property type="match status" value="2"/>
</dbReference>
<keyword evidence="4" id="KW-1185">Reference proteome</keyword>
<comment type="caution">
    <text evidence="3">The sequence shown here is derived from an EMBL/GenBank/DDBJ whole genome shotgun (WGS) entry which is preliminary data.</text>
</comment>
<evidence type="ECO:0000313" key="3">
    <source>
        <dbReference type="EMBL" id="TCT08809.1"/>
    </source>
</evidence>
<evidence type="ECO:0000313" key="4">
    <source>
        <dbReference type="Proteomes" id="UP000295678"/>
    </source>
</evidence>
<evidence type="ECO:0000259" key="1">
    <source>
        <dbReference type="Pfam" id="PF00534"/>
    </source>
</evidence>
<dbReference type="PANTHER" id="PTHR45947">
    <property type="entry name" value="SULFOQUINOVOSYL TRANSFERASE SQD2"/>
    <property type="match status" value="1"/>
</dbReference>
<feature type="domain" description="Glycosyl transferase family 1" evidence="1">
    <location>
        <begin position="195"/>
        <end position="372"/>
    </location>
</feature>
<dbReference type="Proteomes" id="UP000295678">
    <property type="component" value="Unassembled WGS sequence"/>
</dbReference>
<feature type="domain" description="Glycosyltransferase subfamily 4-like N-terminal" evidence="2">
    <location>
        <begin position="26"/>
        <end position="181"/>
    </location>
</feature>